<evidence type="ECO:0000313" key="1">
    <source>
        <dbReference type="Proteomes" id="UP000095280"/>
    </source>
</evidence>
<name>A0A1I8H8L1_9PLAT</name>
<keyword evidence="1" id="KW-1185">Reference proteome</keyword>
<dbReference type="Proteomes" id="UP000095280">
    <property type="component" value="Unplaced"/>
</dbReference>
<reference evidence="2 3" key="1">
    <citation type="submission" date="2016-11" db="UniProtKB">
        <authorList>
            <consortium name="WormBaseParasite"/>
        </authorList>
    </citation>
    <scope>IDENTIFICATION</scope>
</reference>
<dbReference type="WBParaSite" id="maker-uti_cns_0004888-snap-gene-0.3-mRNA-1">
    <property type="protein sequence ID" value="maker-uti_cns_0004888-snap-gene-0.3-mRNA-1"/>
    <property type="gene ID" value="maker-uti_cns_0004888-snap-gene-0.3"/>
</dbReference>
<organism evidence="1 2">
    <name type="scientific">Macrostomum lignano</name>
    <dbReference type="NCBI Taxonomy" id="282301"/>
    <lineage>
        <taxon>Eukaryota</taxon>
        <taxon>Metazoa</taxon>
        <taxon>Spiralia</taxon>
        <taxon>Lophotrochozoa</taxon>
        <taxon>Platyhelminthes</taxon>
        <taxon>Rhabditophora</taxon>
        <taxon>Macrostomorpha</taxon>
        <taxon>Macrostomida</taxon>
        <taxon>Macrostomidae</taxon>
        <taxon>Macrostomum</taxon>
    </lineage>
</organism>
<protein>
    <submittedName>
        <fullName evidence="2 3">Uncharacterized protein</fullName>
    </submittedName>
</protein>
<dbReference type="WBParaSite" id="maker-uti_cns_0012842-snap-gene-0.7-mRNA-1">
    <property type="protein sequence ID" value="maker-uti_cns_0012842-snap-gene-0.7-mRNA-1"/>
    <property type="gene ID" value="maker-uti_cns_0012842-snap-gene-0.7"/>
</dbReference>
<sequence>MAAASPTATLTGSL</sequence>
<evidence type="ECO:0000313" key="2">
    <source>
        <dbReference type="WBParaSite" id="maker-uti_cns_0004888-snap-gene-0.3-mRNA-1"/>
    </source>
</evidence>
<proteinExistence type="predicted"/>
<evidence type="ECO:0000313" key="3">
    <source>
        <dbReference type="WBParaSite" id="maker-uti_cns_0012842-snap-gene-0.7-mRNA-1"/>
    </source>
</evidence>
<accession>A0A1I8H8L1</accession>